<dbReference type="EMBL" id="CM031840">
    <property type="protein sequence ID" value="KAG6673045.1"/>
    <property type="molecule type" value="Genomic_DNA"/>
</dbReference>
<reference evidence="1" key="1">
    <citation type="submission" date="2021-01" db="EMBL/GenBank/DDBJ databases">
        <authorList>
            <person name="Lovell J.T."/>
            <person name="Bentley N."/>
            <person name="Bhattarai G."/>
            <person name="Jenkins J.W."/>
            <person name="Sreedasyam A."/>
            <person name="Alarcon Y."/>
            <person name="Bock C."/>
            <person name="Boston L."/>
            <person name="Carlson J."/>
            <person name="Cervantes K."/>
            <person name="Clermont K."/>
            <person name="Krom N."/>
            <person name="Kubenka K."/>
            <person name="Mamidi S."/>
            <person name="Mattison C."/>
            <person name="Monteros M."/>
            <person name="Pisani C."/>
            <person name="Plott C."/>
            <person name="Rajasekar S."/>
            <person name="Rhein H.S."/>
            <person name="Rohla C."/>
            <person name="Song M."/>
            <person name="Hilaire R.S."/>
            <person name="Shu S."/>
            <person name="Wells L."/>
            <person name="Wang X."/>
            <person name="Webber J."/>
            <person name="Heerema R.J."/>
            <person name="Klein P."/>
            <person name="Conner P."/>
            <person name="Grauke L."/>
            <person name="Grimwood J."/>
            <person name="Schmutz J."/>
            <person name="Randall J.J."/>
        </authorList>
    </citation>
    <scope>NUCLEOTIDE SEQUENCE</scope>
    <source>
        <tissue evidence="1">Leaf</tissue>
    </source>
</reference>
<evidence type="ECO:0000313" key="1">
    <source>
        <dbReference type="EMBL" id="KAG6673045.1"/>
    </source>
</evidence>
<sequence>MTGFVLLQRLVFPWRALMMKRMESLGITFQQNRHVFGIQWSKICGSSAQSCYATQIESRLRSN</sequence>
<comment type="caution">
    <text evidence="1">The sequence shown here is derived from an EMBL/GenBank/DDBJ whole genome shotgun (WGS) entry which is preliminary data.</text>
</comment>
<evidence type="ECO:0000313" key="2">
    <source>
        <dbReference type="Proteomes" id="UP000811246"/>
    </source>
</evidence>
<name>A0A922D9A3_CARIL</name>
<protein>
    <submittedName>
        <fullName evidence="1">Uncharacterized protein</fullName>
    </submittedName>
</protein>
<dbReference type="AlphaFoldDB" id="A0A922D9A3"/>
<proteinExistence type="predicted"/>
<organism evidence="1 2">
    <name type="scientific">Carya illinoinensis</name>
    <name type="common">Pecan</name>
    <dbReference type="NCBI Taxonomy" id="32201"/>
    <lineage>
        <taxon>Eukaryota</taxon>
        <taxon>Viridiplantae</taxon>
        <taxon>Streptophyta</taxon>
        <taxon>Embryophyta</taxon>
        <taxon>Tracheophyta</taxon>
        <taxon>Spermatophyta</taxon>
        <taxon>Magnoliopsida</taxon>
        <taxon>eudicotyledons</taxon>
        <taxon>Gunneridae</taxon>
        <taxon>Pentapetalae</taxon>
        <taxon>rosids</taxon>
        <taxon>fabids</taxon>
        <taxon>Fagales</taxon>
        <taxon>Juglandaceae</taxon>
        <taxon>Carya</taxon>
    </lineage>
</organism>
<dbReference type="Proteomes" id="UP000811246">
    <property type="component" value="Chromosome 16"/>
</dbReference>
<accession>A0A922D9A3</accession>
<gene>
    <name evidence="1" type="ORF">I3842_16G091600</name>
</gene>